<evidence type="ECO:0000256" key="19">
    <source>
        <dbReference type="SAM" id="SignalP"/>
    </source>
</evidence>
<dbReference type="GO" id="GO:0046933">
    <property type="term" value="F:proton-transporting ATP synthase activity, rotational mechanism"/>
    <property type="evidence" value="ECO:0007669"/>
    <property type="project" value="UniProtKB-UniRule"/>
</dbReference>
<dbReference type="PANTHER" id="PTHR33445">
    <property type="entry name" value="ATP SYNTHASE SUBUNIT B', CHLOROPLASTIC"/>
    <property type="match status" value="1"/>
</dbReference>
<accession>A0A518H862</accession>
<evidence type="ECO:0000256" key="5">
    <source>
        <dbReference type="ARBA" id="ARBA00022692"/>
    </source>
</evidence>
<dbReference type="PANTHER" id="PTHR33445:SF1">
    <property type="entry name" value="ATP SYNTHASE SUBUNIT B"/>
    <property type="match status" value="1"/>
</dbReference>
<evidence type="ECO:0000256" key="2">
    <source>
        <dbReference type="ARBA" id="ARBA00022448"/>
    </source>
</evidence>
<keyword evidence="17" id="KW-0175">Coiled coil</keyword>
<evidence type="ECO:0000313" key="21">
    <source>
        <dbReference type="Proteomes" id="UP000317835"/>
    </source>
</evidence>
<dbReference type="NCBIfam" id="TIGR01144">
    <property type="entry name" value="ATP_synt_b"/>
    <property type="match status" value="1"/>
</dbReference>
<comment type="function">
    <text evidence="12">Component of the F(0) channel, it forms part of the peripheral stalk, linking F(1) to F(0). The b'-subunit is a diverged and duplicated form of b found in plants and photosynthetic bacteria.</text>
</comment>
<comment type="similarity">
    <text evidence="1 15 16">Belongs to the ATPase B chain family.</text>
</comment>
<dbReference type="AlphaFoldDB" id="A0A518H862"/>
<evidence type="ECO:0000256" key="18">
    <source>
        <dbReference type="SAM" id="MobiDB-lite"/>
    </source>
</evidence>
<dbReference type="EMBL" id="CP036426">
    <property type="protein sequence ID" value="QDV37040.1"/>
    <property type="molecule type" value="Genomic_DNA"/>
</dbReference>
<name>A0A518H862_9BACT</name>
<evidence type="ECO:0000256" key="8">
    <source>
        <dbReference type="ARBA" id="ARBA00023065"/>
    </source>
</evidence>
<evidence type="ECO:0000256" key="15">
    <source>
        <dbReference type="HAMAP-Rule" id="MF_01398"/>
    </source>
</evidence>
<dbReference type="Pfam" id="PF00430">
    <property type="entry name" value="ATP-synt_B"/>
    <property type="match status" value="1"/>
</dbReference>
<keyword evidence="9 15" id="KW-0472">Membrane</keyword>
<keyword evidence="4 15" id="KW-0138">CF(0)</keyword>
<keyword evidence="19" id="KW-0732">Signal</keyword>
<evidence type="ECO:0000256" key="11">
    <source>
        <dbReference type="ARBA" id="ARBA00025198"/>
    </source>
</evidence>
<dbReference type="RefSeq" id="WP_145274256.1">
    <property type="nucleotide sequence ID" value="NZ_CP036426.1"/>
</dbReference>
<feature type="signal peptide" evidence="19">
    <location>
        <begin position="1"/>
        <end position="33"/>
    </location>
</feature>
<evidence type="ECO:0000256" key="10">
    <source>
        <dbReference type="ARBA" id="ARBA00023310"/>
    </source>
</evidence>
<gene>
    <name evidence="15 20" type="primary">atpF</name>
    <name evidence="20" type="ORF">ElP_49730</name>
</gene>
<dbReference type="InterPro" id="IPR050059">
    <property type="entry name" value="ATP_synthase_B_chain"/>
</dbReference>
<dbReference type="HAMAP" id="MF_01398">
    <property type="entry name" value="ATP_synth_b_bprime"/>
    <property type="match status" value="1"/>
</dbReference>
<evidence type="ECO:0000256" key="4">
    <source>
        <dbReference type="ARBA" id="ARBA00022547"/>
    </source>
</evidence>
<dbReference type="OrthoDB" id="274361at2"/>
<feature type="transmembrane region" description="Helical" evidence="15">
    <location>
        <begin position="76"/>
        <end position="96"/>
    </location>
</feature>
<feature type="chain" id="PRO_5022126625" description="ATP synthase subunit b" evidence="19">
    <location>
        <begin position="34"/>
        <end position="238"/>
    </location>
</feature>
<evidence type="ECO:0000256" key="3">
    <source>
        <dbReference type="ARBA" id="ARBA00022475"/>
    </source>
</evidence>
<feature type="compositionally biased region" description="Low complexity" evidence="18">
    <location>
        <begin position="37"/>
        <end position="50"/>
    </location>
</feature>
<keyword evidence="21" id="KW-1185">Reference proteome</keyword>
<keyword evidence="3 15" id="KW-1003">Cell membrane</keyword>
<reference evidence="20 21" key="1">
    <citation type="submission" date="2019-02" db="EMBL/GenBank/DDBJ databases">
        <title>Deep-cultivation of Planctomycetes and their phenomic and genomic characterization uncovers novel biology.</title>
        <authorList>
            <person name="Wiegand S."/>
            <person name="Jogler M."/>
            <person name="Boedeker C."/>
            <person name="Pinto D."/>
            <person name="Vollmers J."/>
            <person name="Rivas-Marin E."/>
            <person name="Kohn T."/>
            <person name="Peeters S.H."/>
            <person name="Heuer A."/>
            <person name="Rast P."/>
            <person name="Oberbeckmann S."/>
            <person name="Bunk B."/>
            <person name="Jeske O."/>
            <person name="Meyerdierks A."/>
            <person name="Storesund J.E."/>
            <person name="Kallscheuer N."/>
            <person name="Luecker S."/>
            <person name="Lage O.M."/>
            <person name="Pohl T."/>
            <person name="Merkel B.J."/>
            <person name="Hornburger P."/>
            <person name="Mueller R.-W."/>
            <person name="Bruemmer F."/>
            <person name="Labrenz M."/>
            <person name="Spormann A.M."/>
            <person name="Op den Camp H."/>
            <person name="Overmann J."/>
            <person name="Amann R."/>
            <person name="Jetten M.S.M."/>
            <person name="Mascher T."/>
            <person name="Medema M.H."/>
            <person name="Devos D.P."/>
            <person name="Kaster A.-K."/>
            <person name="Ovreas L."/>
            <person name="Rohde M."/>
            <person name="Galperin M.Y."/>
            <person name="Jogler C."/>
        </authorList>
    </citation>
    <scope>NUCLEOTIDE SEQUENCE [LARGE SCALE GENOMIC DNA]</scope>
    <source>
        <strain evidence="20 21">ElP</strain>
    </source>
</reference>
<protein>
    <recommendedName>
        <fullName evidence="15">ATP synthase subunit b</fullName>
    </recommendedName>
    <alternativeName>
        <fullName evidence="15">ATP synthase F(0) sector subunit b</fullName>
    </alternativeName>
    <alternativeName>
        <fullName evidence="15">ATPase subunit I</fullName>
    </alternativeName>
    <alternativeName>
        <fullName evidence="15">F-type ATPase subunit b</fullName>
        <shortName evidence="15">F-ATPase subunit b</shortName>
    </alternativeName>
</protein>
<evidence type="ECO:0000256" key="12">
    <source>
        <dbReference type="ARBA" id="ARBA00025614"/>
    </source>
</evidence>
<comment type="subcellular location">
    <subcellularLocation>
        <location evidence="15">Cell membrane</location>
        <topology evidence="15">Single-pass membrane protein</topology>
    </subcellularLocation>
    <subcellularLocation>
        <location evidence="14">Endomembrane system</location>
        <topology evidence="14">Single-pass membrane protein</topology>
    </subcellularLocation>
</comment>
<evidence type="ECO:0000256" key="1">
    <source>
        <dbReference type="ARBA" id="ARBA00005513"/>
    </source>
</evidence>
<dbReference type="CDD" id="cd06503">
    <property type="entry name" value="ATP-synt_Fo_b"/>
    <property type="match status" value="1"/>
</dbReference>
<evidence type="ECO:0000256" key="9">
    <source>
        <dbReference type="ARBA" id="ARBA00023136"/>
    </source>
</evidence>
<dbReference type="Proteomes" id="UP000317835">
    <property type="component" value="Chromosome"/>
</dbReference>
<comment type="subunit">
    <text evidence="13">F-type ATPases have 2 components, F(1) - the catalytic core - and F(0) - the membrane proton channel. F(1) has five subunits: alpha(3), beta(3), gamma(1), delta(1), epsilon(1). F(0) has four main subunits: a(1), b(2) and c(10-14). The alpha and beta chains form an alternating ring which encloses part of the gamma chain. F(1) is attached to F(0) by a central stalk formed by the gamma and epsilon chains, while a peripheral stalk is formed by the delta and b chains.</text>
</comment>
<keyword evidence="2 15" id="KW-0813">Transport</keyword>
<dbReference type="KEGG" id="tpla:ElP_49730"/>
<dbReference type="InterPro" id="IPR005864">
    <property type="entry name" value="ATP_synth_F0_bsu_bac"/>
</dbReference>
<feature type="region of interest" description="Disordered" evidence="18">
    <location>
        <begin position="33"/>
        <end position="61"/>
    </location>
</feature>
<dbReference type="InterPro" id="IPR002146">
    <property type="entry name" value="ATP_synth_b/b'su_bac/chlpt"/>
</dbReference>
<organism evidence="20 21">
    <name type="scientific">Tautonia plasticadhaerens</name>
    <dbReference type="NCBI Taxonomy" id="2527974"/>
    <lineage>
        <taxon>Bacteria</taxon>
        <taxon>Pseudomonadati</taxon>
        <taxon>Planctomycetota</taxon>
        <taxon>Planctomycetia</taxon>
        <taxon>Isosphaerales</taxon>
        <taxon>Isosphaeraceae</taxon>
        <taxon>Tautonia</taxon>
    </lineage>
</organism>
<comment type="function">
    <text evidence="11 15">F(1)F(0) ATP synthase produces ATP from ADP in the presence of a proton or sodium gradient. F-type ATPases consist of two structural domains, F(1) containing the extramembraneous catalytic core and F(0) containing the membrane proton channel, linked together by a central stalk and a peripheral stalk. During catalysis, ATP synthesis in the catalytic domain of F(1) is coupled via a rotary mechanism of the central stalk subunits to proton translocation.</text>
</comment>
<keyword evidence="6 15" id="KW-0375">Hydrogen ion transport</keyword>
<dbReference type="GO" id="GO:0046961">
    <property type="term" value="F:proton-transporting ATPase activity, rotational mechanism"/>
    <property type="evidence" value="ECO:0007669"/>
    <property type="project" value="TreeGrafter"/>
</dbReference>
<keyword evidence="8 15" id="KW-0406">Ion transport</keyword>
<feature type="coiled-coil region" evidence="17">
    <location>
        <begin position="110"/>
        <end position="185"/>
    </location>
</feature>
<comment type="subunit">
    <text evidence="15">F-type ATPases have 2 components, F(1) - the catalytic core - and F(0) - the membrane proton channel. F(1) has five subunits: alpha(3), beta(3), gamma(1), delta(1), epsilon(1). F(0) has three main subunits: a(1), b(2) and c(10-14). The alpha and beta chains form an alternating ring which encloses part of the gamma chain. F(1) is attached to F(0) by a central stalk formed by the gamma and epsilon chains, while a peripheral stalk is formed by the delta and b chains.</text>
</comment>
<proteinExistence type="inferred from homology"/>
<keyword evidence="7 15" id="KW-1133">Transmembrane helix</keyword>
<dbReference type="GO" id="GO:0045259">
    <property type="term" value="C:proton-transporting ATP synthase complex"/>
    <property type="evidence" value="ECO:0007669"/>
    <property type="project" value="UniProtKB-KW"/>
</dbReference>
<evidence type="ECO:0000256" key="17">
    <source>
        <dbReference type="SAM" id="Coils"/>
    </source>
</evidence>
<evidence type="ECO:0000256" key="16">
    <source>
        <dbReference type="RuleBase" id="RU003848"/>
    </source>
</evidence>
<evidence type="ECO:0000256" key="7">
    <source>
        <dbReference type="ARBA" id="ARBA00022989"/>
    </source>
</evidence>
<dbReference type="GO" id="GO:0012505">
    <property type="term" value="C:endomembrane system"/>
    <property type="evidence" value="ECO:0007669"/>
    <property type="project" value="UniProtKB-SubCell"/>
</dbReference>
<keyword evidence="5 15" id="KW-0812">Transmembrane</keyword>
<evidence type="ECO:0000313" key="20">
    <source>
        <dbReference type="EMBL" id="QDV37040.1"/>
    </source>
</evidence>
<evidence type="ECO:0000256" key="14">
    <source>
        <dbReference type="ARBA" id="ARBA00037847"/>
    </source>
</evidence>
<keyword evidence="10 15" id="KW-0066">ATP synthesis</keyword>
<evidence type="ECO:0000256" key="6">
    <source>
        <dbReference type="ARBA" id="ARBA00022781"/>
    </source>
</evidence>
<evidence type="ECO:0000256" key="13">
    <source>
        <dbReference type="ARBA" id="ARBA00026054"/>
    </source>
</evidence>
<sequence precursor="true">MLRSKTPAHRPSILTLMTLTLLLIAGPRSSAVAQDETAPGAEAGHTPAAGEEAHGGGAEAAHGGDDVNILAPQPTLAVYTLVVFLILLAVLWRFAWGPLSKALHDREHTLETAFQDAEKARAEAASLLEQHRKQMEQVQDQVRQIMEEANRKAQAAYQERLDQARADAEATAQRASREIAGAKEQALTEIYEKSADLAVTVAGRILQREIGVDEQRRLIDVASLELQAVGPDGRGGIS</sequence>
<dbReference type="GO" id="GO:0005886">
    <property type="term" value="C:plasma membrane"/>
    <property type="evidence" value="ECO:0007669"/>
    <property type="project" value="UniProtKB-SubCell"/>
</dbReference>